<name>A0AAV7L9N9_PLEWA</name>
<reference evidence="2" key="1">
    <citation type="journal article" date="2022" name="bioRxiv">
        <title>Sequencing and chromosome-scale assembly of the giantPleurodeles waltlgenome.</title>
        <authorList>
            <person name="Brown T."/>
            <person name="Elewa A."/>
            <person name="Iarovenko S."/>
            <person name="Subramanian E."/>
            <person name="Araus A.J."/>
            <person name="Petzold A."/>
            <person name="Susuki M."/>
            <person name="Suzuki K.-i.T."/>
            <person name="Hayashi T."/>
            <person name="Toyoda A."/>
            <person name="Oliveira C."/>
            <person name="Osipova E."/>
            <person name="Leigh N.D."/>
            <person name="Simon A."/>
            <person name="Yun M.H."/>
        </authorList>
    </citation>
    <scope>NUCLEOTIDE SEQUENCE</scope>
    <source>
        <strain evidence="2">20211129_DDA</strain>
        <tissue evidence="2">Liver</tissue>
    </source>
</reference>
<sequence>MTSHNRAMTSHNTDHTDRPWAATGRSPGRLGPSSKPRDSSTGPPGSAWAGIVLVTQPEVTNHGRKRAAAVVWRFSHAHAQSCSSFRPFTARYLRATADFSSRRTVDYEYFSSVKQNR</sequence>
<dbReference type="EMBL" id="JANPWB010000015">
    <property type="protein sequence ID" value="KAJ1087077.1"/>
    <property type="molecule type" value="Genomic_DNA"/>
</dbReference>
<protein>
    <submittedName>
        <fullName evidence="2">Uncharacterized protein</fullName>
    </submittedName>
</protein>
<evidence type="ECO:0000313" key="2">
    <source>
        <dbReference type="EMBL" id="KAJ1087077.1"/>
    </source>
</evidence>
<dbReference type="Proteomes" id="UP001066276">
    <property type="component" value="Chromosome 11"/>
</dbReference>
<feature type="region of interest" description="Disordered" evidence="1">
    <location>
        <begin position="1"/>
        <end position="49"/>
    </location>
</feature>
<gene>
    <name evidence="2" type="ORF">NDU88_000271</name>
</gene>
<dbReference type="AlphaFoldDB" id="A0AAV7L9N9"/>
<feature type="compositionally biased region" description="Polar residues" evidence="1">
    <location>
        <begin position="1"/>
        <end position="11"/>
    </location>
</feature>
<proteinExistence type="predicted"/>
<comment type="caution">
    <text evidence="2">The sequence shown here is derived from an EMBL/GenBank/DDBJ whole genome shotgun (WGS) entry which is preliminary data.</text>
</comment>
<keyword evidence="3" id="KW-1185">Reference proteome</keyword>
<evidence type="ECO:0000256" key="1">
    <source>
        <dbReference type="SAM" id="MobiDB-lite"/>
    </source>
</evidence>
<organism evidence="2 3">
    <name type="scientific">Pleurodeles waltl</name>
    <name type="common">Iberian ribbed newt</name>
    <dbReference type="NCBI Taxonomy" id="8319"/>
    <lineage>
        <taxon>Eukaryota</taxon>
        <taxon>Metazoa</taxon>
        <taxon>Chordata</taxon>
        <taxon>Craniata</taxon>
        <taxon>Vertebrata</taxon>
        <taxon>Euteleostomi</taxon>
        <taxon>Amphibia</taxon>
        <taxon>Batrachia</taxon>
        <taxon>Caudata</taxon>
        <taxon>Salamandroidea</taxon>
        <taxon>Salamandridae</taxon>
        <taxon>Pleurodelinae</taxon>
        <taxon>Pleurodeles</taxon>
    </lineage>
</organism>
<accession>A0AAV7L9N9</accession>
<evidence type="ECO:0000313" key="3">
    <source>
        <dbReference type="Proteomes" id="UP001066276"/>
    </source>
</evidence>